<evidence type="ECO:0000256" key="5">
    <source>
        <dbReference type="ARBA" id="ARBA00023037"/>
    </source>
</evidence>
<keyword evidence="5" id="KW-0401">Integrin</keyword>
<evidence type="ECO:0000256" key="1">
    <source>
        <dbReference type="ARBA" id="ARBA00004479"/>
    </source>
</evidence>
<dbReference type="GO" id="GO:0007229">
    <property type="term" value="P:integrin-mediated signaling pathway"/>
    <property type="evidence" value="ECO:0007669"/>
    <property type="project" value="UniProtKB-KW"/>
</dbReference>
<evidence type="ECO:0000259" key="9">
    <source>
        <dbReference type="PROSITE" id="PS50234"/>
    </source>
</evidence>
<dbReference type="Gene3D" id="3.40.50.410">
    <property type="entry name" value="von Willebrand factor, type A domain"/>
    <property type="match status" value="1"/>
</dbReference>
<keyword evidence="4" id="KW-0130">Cell adhesion</keyword>
<keyword evidence="7" id="KW-0675">Receptor</keyword>
<dbReference type="EMBL" id="LZPO01098091">
    <property type="protein sequence ID" value="OBS63815.1"/>
    <property type="molecule type" value="Genomic_DNA"/>
</dbReference>
<evidence type="ECO:0000313" key="11">
    <source>
        <dbReference type="Proteomes" id="UP000092124"/>
    </source>
</evidence>
<evidence type="ECO:0000313" key="10">
    <source>
        <dbReference type="EMBL" id="OBS63815.1"/>
    </source>
</evidence>
<dbReference type="AlphaFoldDB" id="A0A1A6GDI3"/>
<evidence type="ECO:0000256" key="2">
    <source>
        <dbReference type="ARBA" id="ARBA00008054"/>
    </source>
</evidence>
<gene>
    <name evidence="10" type="ORF">A6R68_07646</name>
</gene>
<dbReference type="PROSITE" id="PS50234">
    <property type="entry name" value="VWFA"/>
    <property type="match status" value="1"/>
</dbReference>
<keyword evidence="6" id="KW-0472">Membrane</keyword>
<evidence type="ECO:0000256" key="4">
    <source>
        <dbReference type="ARBA" id="ARBA00022889"/>
    </source>
</evidence>
<dbReference type="CDD" id="cd01469">
    <property type="entry name" value="vWA_integrins_alpha_subunit"/>
    <property type="match status" value="1"/>
</dbReference>
<dbReference type="InterPro" id="IPR050525">
    <property type="entry name" value="ECM_Assembly_Org"/>
</dbReference>
<protein>
    <recommendedName>
        <fullName evidence="9">VWFA domain-containing protein</fullName>
    </recommendedName>
</protein>
<comment type="subcellular location">
    <subcellularLocation>
        <location evidence="1">Membrane</location>
        <topology evidence="1">Single-pass type I membrane protein</topology>
    </subcellularLocation>
</comment>
<dbReference type="FunFam" id="3.40.50.410:FF:000012">
    <property type="entry name" value="Integrin, alpha 10"/>
    <property type="match status" value="1"/>
</dbReference>
<organism evidence="10 11">
    <name type="scientific">Neotoma lepida</name>
    <name type="common">Desert woodrat</name>
    <dbReference type="NCBI Taxonomy" id="56216"/>
    <lineage>
        <taxon>Eukaryota</taxon>
        <taxon>Metazoa</taxon>
        <taxon>Chordata</taxon>
        <taxon>Craniata</taxon>
        <taxon>Vertebrata</taxon>
        <taxon>Euteleostomi</taxon>
        <taxon>Mammalia</taxon>
        <taxon>Eutheria</taxon>
        <taxon>Euarchontoglires</taxon>
        <taxon>Glires</taxon>
        <taxon>Rodentia</taxon>
        <taxon>Myomorpha</taxon>
        <taxon>Muroidea</taxon>
        <taxon>Cricetidae</taxon>
        <taxon>Neotominae</taxon>
        <taxon>Neotoma</taxon>
    </lineage>
</organism>
<feature type="non-terminal residue" evidence="10">
    <location>
        <position position="1"/>
    </location>
</feature>
<proteinExistence type="inferred from homology"/>
<evidence type="ECO:0000256" key="8">
    <source>
        <dbReference type="ARBA" id="ARBA00023180"/>
    </source>
</evidence>
<dbReference type="GO" id="GO:0016020">
    <property type="term" value="C:membrane"/>
    <property type="evidence" value="ECO:0007669"/>
    <property type="project" value="UniProtKB-SubCell"/>
</dbReference>
<comment type="similarity">
    <text evidence="2">Belongs to the integrin alpha chain family.</text>
</comment>
<dbReference type="OrthoDB" id="5317514at2759"/>
<feature type="non-terminal residue" evidence="10">
    <location>
        <position position="197"/>
    </location>
</feature>
<accession>A0A1A6GDI3</accession>
<dbReference type="InterPro" id="IPR036465">
    <property type="entry name" value="vWFA_dom_sf"/>
</dbReference>
<dbReference type="Proteomes" id="UP000092124">
    <property type="component" value="Unassembled WGS sequence"/>
</dbReference>
<dbReference type="SMART" id="SM00327">
    <property type="entry name" value="VWA"/>
    <property type="match status" value="1"/>
</dbReference>
<comment type="caution">
    <text evidence="10">The sequence shown here is derived from an EMBL/GenBank/DDBJ whole genome shotgun (WGS) entry which is preliminary data.</text>
</comment>
<feature type="domain" description="VWFA" evidence="9">
    <location>
        <begin position="6"/>
        <end position="193"/>
    </location>
</feature>
<dbReference type="PANTHER" id="PTHR24020:SF84">
    <property type="entry name" value="VWFA DOMAIN-CONTAINING PROTEIN"/>
    <property type="match status" value="1"/>
</dbReference>
<evidence type="ECO:0000256" key="6">
    <source>
        <dbReference type="ARBA" id="ARBA00023136"/>
    </source>
</evidence>
<dbReference type="SUPFAM" id="SSF53300">
    <property type="entry name" value="vWA-like"/>
    <property type="match status" value="1"/>
</dbReference>
<keyword evidence="11" id="KW-1185">Reference proteome</keyword>
<evidence type="ECO:0000256" key="3">
    <source>
        <dbReference type="ARBA" id="ARBA00022692"/>
    </source>
</evidence>
<dbReference type="Pfam" id="PF00092">
    <property type="entry name" value="VWA"/>
    <property type="match status" value="1"/>
</dbReference>
<sequence>CPSLIDVVVICDESNSIYPWEAVKNFLEKFVQGLDIGPKKTQVALIQYANNPRVIFNLNTFKTKEEMVAATSRTYQDGGDLTNTFKAIEFAQAEAYSPASGGRPGATKVMVVVTDGESHDGSMLKEVIQKCNDDGILRFGIAVLGYLNRNTYDTKNLIKEIKAIASTPTERYFFNVADEAALLEKAGTLGEHIFSIE</sequence>
<dbReference type="PRINTS" id="PR00453">
    <property type="entry name" value="VWFADOMAIN"/>
</dbReference>
<keyword evidence="3" id="KW-0812">Transmembrane</keyword>
<name>A0A1A6GDI3_NEOLE</name>
<dbReference type="InterPro" id="IPR002035">
    <property type="entry name" value="VWF_A"/>
</dbReference>
<keyword evidence="8" id="KW-0325">Glycoprotein</keyword>
<evidence type="ECO:0000256" key="7">
    <source>
        <dbReference type="ARBA" id="ARBA00023170"/>
    </source>
</evidence>
<dbReference type="GO" id="GO:0007155">
    <property type="term" value="P:cell adhesion"/>
    <property type="evidence" value="ECO:0007669"/>
    <property type="project" value="UniProtKB-KW"/>
</dbReference>
<dbReference type="PANTHER" id="PTHR24020">
    <property type="entry name" value="COLLAGEN ALPHA"/>
    <property type="match status" value="1"/>
</dbReference>
<dbReference type="STRING" id="56216.A0A1A6GDI3"/>
<reference evidence="10 11" key="1">
    <citation type="submission" date="2016-06" db="EMBL/GenBank/DDBJ databases">
        <title>The Draft Genome Sequence and Annotation of the Desert Woodrat Neotoma lepida.</title>
        <authorList>
            <person name="Campbell M."/>
            <person name="Oakeson K.F."/>
            <person name="Yandell M."/>
            <person name="Halpert J.R."/>
            <person name="Dearing D."/>
        </authorList>
    </citation>
    <scope>NUCLEOTIDE SEQUENCE [LARGE SCALE GENOMIC DNA]</scope>
    <source>
        <strain evidence="10">417</strain>
        <tissue evidence="10">Liver</tissue>
    </source>
</reference>